<dbReference type="AlphaFoldDB" id="A0A6J5UQM2"/>
<sequence length="954" mass="106236">MAIFMNCKSCSAITTINTQPNLLLIFLFVLTTFSWNSVSFFAAAVDQVSYADHCASIVPESTPKPHARAGHFFNHQIGYYTGGGSGILSPNSPYRLNSILFNTWNITETNVQGLFKLQANIQLESARTLYYVGDSTSSRPQYPGGIYNYKDSGSNQYQRRSMEFLLDGFWSASSGKVCMVGSGSGNYLNERNSLQNLYVVLKLYNLMNSTSITSLTSGTLESLSKNDPNNFEPVSILMLPRMNYQYTLVSNKSDNSFPSTGSDDPKSSLQIQTFCSTLSRKVLDYDFDLKYSSHCVSAKSCTPFVASDVLHIVSLKPIECFEDTRRLRVLVKFSDSGTVWYRRSFDPNTALVGEGAWDARKNQLFLVACQFLDAAGSWNNTHVGDCSTRLNFRFPAIWTIGSTSGVVGQIWSKKTVTESGYFEKITFESNQNERRRILLPGQKYEYTQIEKVTKLCPILKTGANANSKTNTYPNPLSYDMRFDMSAKNSRGGVSWGSSVPLSVGSQFYHQNWYAMRNSNSVASTEGYSVDSVSAHVSYSCNHRITYNISYKISIKLTSYAKWGNTSTVHEVQISAEGIYDETEGSLCMVGCRNLGSNNVQPTTDSVDCEIVVKFQFPPANSSGFIKGSIESTRKKSDPHYFEHLDLSSAASYVDEAKLSIWWIDVEISLALISTTLACIFVALQLFHVKRHPDVLPSISIFMLLLLTLAYMVPLMLNNEAMLTNNTNHRKVFLGRGGGLEVNEVIVSTITMVGFLLKLRLLSLTWLAKSANNGPQNKLWFMEKKAFIVALPVYLAGALAALLLMNWRKISTNSDVPVLSGYQEHPLLGALKSYAGLVLDGFLLPQILLNMFCKSKKNALSVSFYIGTTFVRVLPHAYDLYRAQNSAHHPLNGSYIYASPVADFYSTPWDAIIPFGGLLFAGIIYLQQKFGGLCILPQKWRELGEYEKLPTVTEG</sequence>
<evidence type="ECO:0000313" key="14">
    <source>
        <dbReference type="Proteomes" id="UP000507222"/>
    </source>
</evidence>
<feature type="transmembrane region" description="Helical" evidence="10">
    <location>
        <begin position="744"/>
        <end position="766"/>
    </location>
</feature>
<accession>A0A6J5UQM2</accession>
<keyword evidence="7" id="KW-0833">Ubl conjugation pathway</keyword>
<feature type="domain" description="DUF2921" evidence="12">
    <location>
        <begin position="256"/>
        <end position="426"/>
    </location>
</feature>
<dbReference type="GO" id="GO:0061630">
    <property type="term" value="F:ubiquitin protein ligase activity"/>
    <property type="evidence" value="ECO:0007669"/>
    <property type="project" value="UniProtKB-EC"/>
</dbReference>
<dbReference type="Pfam" id="PF25333">
    <property type="entry name" value="DUF2921_N"/>
    <property type="match status" value="3"/>
</dbReference>
<evidence type="ECO:0000256" key="7">
    <source>
        <dbReference type="ARBA" id="ARBA00022786"/>
    </source>
</evidence>
<evidence type="ECO:0000256" key="10">
    <source>
        <dbReference type="SAM" id="Phobius"/>
    </source>
</evidence>
<dbReference type="PANTHER" id="PTHR33389:SF18">
    <property type="entry name" value="OS01G0677900 PROTEIN"/>
    <property type="match status" value="1"/>
</dbReference>
<evidence type="ECO:0000313" key="13">
    <source>
        <dbReference type="EMBL" id="CAB4277525.1"/>
    </source>
</evidence>
<evidence type="ECO:0000259" key="11">
    <source>
        <dbReference type="Pfam" id="PF11145"/>
    </source>
</evidence>
<evidence type="ECO:0000256" key="9">
    <source>
        <dbReference type="ARBA" id="ARBA00023136"/>
    </source>
</evidence>
<comment type="subcellular location">
    <subcellularLocation>
        <location evidence="2">Endomembrane system</location>
        <topology evidence="2">Multi-pass membrane protein</topology>
    </subcellularLocation>
</comment>
<dbReference type="Pfam" id="PF11145">
    <property type="entry name" value="DUF2921"/>
    <property type="match status" value="1"/>
</dbReference>
<feature type="transmembrane region" description="Helical" evidence="10">
    <location>
        <begin position="667"/>
        <end position="686"/>
    </location>
</feature>
<dbReference type="Proteomes" id="UP000507222">
    <property type="component" value="Unassembled WGS sequence"/>
</dbReference>
<feature type="transmembrane region" description="Helical" evidence="10">
    <location>
        <begin position="698"/>
        <end position="716"/>
    </location>
</feature>
<keyword evidence="9 10" id="KW-0472">Membrane</keyword>
<dbReference type="EC" id="2.3.2.27" evidence="4"/>
<gene>
    <name evidence="13" type="ORF">CURHAP_LOCUS27288</name>
</gene>
<feature type="domain" description="DUF2921" evidence="12">
    <location>
        <begin position="50"/>
        <end position="235"/>
    </location>
</feature>
<comment type="catalytic activity">
    <reaction evidence="1">
        <text>S-ubiquitinyl-[E2 ubiquitin-conjugating enzyme]-L-cysteine + [acceptor protein]-L-lysine = [E2 ubiquitin-conjugating enzyme]-L-cysteine + N(6)-ubiquitinyl-[acceptor protein]-L-lysine.</text>
        <dbReference type="EC" id="2.3.2.27"/>
    </reaction>
</comment>
<comment type="pathway">
    <text evidence="3">Protein modification; protein ubiquitination.</text>
</comment>
<organism evidence="13 14">
    <name type="scientific">Prunus armeniaca</name>
    <name type="common">Apricot</name>
    <name type="synonym">Armeniaca vulgaris</name>
    <dbReference type="NCBI Taxonomy" id="36596"/>
    <lineage>
        <taxon>Eukaryota</taxon>
        <taxon>Viridiplantae</taxon>
        <taxon>Streptophyta</taxon>
        <taxon>Embryophyta</taxon>
        <taxon>Tracheophyta</taxon>
        <taxon>Spermatophyta</taxon>
        <taxon>Magnoliopsida</taxon>
        <taxon>eudicotyledons</taxon>
        <taxon>Gunneridae</taxon>
        <taxon>Pentapetalae</taxon>
        <taxon>rosids</taxon>
        <taxon>fabids</taxon>
        <taxon>Rosales</taxon>
        <taxon>Rosaceae</taxon>
        <taxon>Amygdaloideae</taxon>
        <taxon>Amygdaleae</taxon>
        <taxon>Prunus</taxon>
    </lineage>
</organism>
<keyword evidence="5" id="KW-0808">Transferase</keyword>
<evidence type="ECO:0000256" key="2">
    <source>
        <dbReference type="ARBA" id="ARBA00004127"/>
    </source>
</evidence>
<dbReference type="PANTHER" id="PTHR33389">
    <property type="entry name" value="FAMILY PROTEIN, PUTATIVE (DUF2921)-RELATED"/>
    <property type="match status" value="1"/>
</dbReference>
<feature type="domain" description="SWEET-like" evidence="11">
    <location>
        <begin position="658"/>
        <end position="938"/>
    </location>
</feature>
<feature type="domain" description="DUF2921" evidence="12">
    <location>
        <begin position="452"/>
        <end position="644"/>
    </location>
</feature>
<evidence type="ECO:0000256" key="6">
    <source>
        <dbReference type="ARBA" id="ARBA00022692"/>
    </source>
</evidence>
<evidence type="ECO:0000256" key="4">
    <source>
        <dbReference type="ARBA" id="ARBA00012483"/>
    </source>
</evidence>
<feature type="transmembrane region" description="Helical" evidence="10">
    <location>
        <begin position="826"/>
        <end position="848"/>
    </location>
</feature>
<keyword evidence="6 10" id="KW-0812">Transmembrane</keyword>
<proteinExistence type="predicted"/>
<dbReference type="EMBL" id="CAEKDK010000004">
    <property type="protein sequence ID" value="CAB4277525.1"/>
    <property type="molecule type" value="Genomic_DNA"/>
</dbReference>
<name>A0A6J5UQM2_PRUAR</name>
<protein>
    <recommendedName>
        <fullName evidence="4">RING-type E3 ubiquitin transferase</fullName>
        <ecNumber evidence="4">2.3.2.27</ecNumber>
    </recommendedName>
</protein>
<evidence type="ECO:0000256" key="3">
    <source>
        <dbReference type="ARBA" id="ARBA00004906"/>
    </source>
</evidence>
<evidence type="ECO:0000256" key="8">
    <source>
        <dbReference type="ARBA" id="ARBA00022989"/>
    </source>
</evidence>
<reference evidence="13 14" key="1">
    <citation type="submission" date="2020-05" db="EMBL/GenBank/DDBJ databases">
        <authorList>
            <person name="Campoy J."/>
            <person name="Schneeberger K."/>
            <person name="Spophaly S."/>
        </authorList>
    </citation>
    <scope>NUCLEOTIDE SEQUENCE [LARGE SCALE GENOMIC DNA]</scope>
    <source>
        <strain evidence="13">PruArmRojPasFocal</strain>
    </source>
</reference>
<evidence type="ECO:0000256" key="5">
    <source>
        <dbReference type="ARBA" id="ARBA00022679"/>
    </source>
</evidence>
<evidence type="ECO:0000256" key="1">
    <source>
        <dbReference type="ARBA" id="ARBA00000900"/>
    </source>
</evidence>
<dbReference type="InterPro" id="IPR057425">
    <property type="entry name" value="DUF2921_N"/>
</dbReference>
<dbReference type="InterPro" id="IPR021319">
    <property type="entry name" value="DUF2921"/>
</dbReference>
<feature type="transmembrane region" description="Helical" evidence="10">
    <location>
        <begin position="786"/>
        <end position="806"/>
    </location>
</feature>
<keyword evidence="8 10" id="KW-1133">Transmembrane helix</keyword>
<evidence type="ECO:0000259" key="12">
    <source>
        <dbReference type="Pfam" id="PF25333"/>
    </source>
</evidence>
<dbReference type="GO" id="GO:0012505">
    <property type="term" value="C:endomembrane system"/>
    <property type="evidence" value="ECO:0007669"/>
    <property type="project" value="UniProtKB-SubCell"/>
</dbReference>